<dbReference type="GO" id="GO:0009372">
    <property type="term" value="P:quorum sensing"/>
    <property type="evidence" value="ECO:0007669"/>
    <property type="project" value="UniProtKB-ARBA"/>
</dbReference>
<proteinExistence type="inferred from homology"/>
<evidence type="ECO:0000313" key="10">
    <source>
        <dbReference type="Proteomes" id="UP000006900"/>
    </source>
</evidence>
<sequence>MSESYRKLTTSSIIVAKITFTGAMLDGSIALAGQASPATDSEWDQVARCESGGNWSINTGNGYLGGLQFSQGTWASHGGGEYAPSAQLATREQQIAVAERVLATQGSGAWPACGHGLSGPSLQEVLPAGMGAPWINGAPAPLAPPPPAEPAPPQPPADNFPPTPGDVPSPLARP</sequence>
<dbReference type="FunFam" id="1.10.530.10:FF:000029">
    <property type="entry name" value="Resuscitation-promoting factor RpfA"/>
    <property type="match status" value="1"/>
</dbReference>
<evidence type="ECO:0000256" key="3">
    <source>
        <dbReference type="ARBA" id="ARBA00022737"/>
    </source>
</evidence>
<dbReference type="KEGG" id="mlb:MLBr02151"/>
<organism evidence="9 10">
    <name type="scientific">Mycobacterium leprae (strain Br4923)</name>
    <dbReference type="NCBI Taxonomy" id="561304"/>
    <lineage>
        <taxon>Bacteria</taxon>
        <taxon>Bacillati</taxon>
        <taxon>Actinomycetota</taxon>
        <taxon>Actinomycetes</taxon>
        <taxon>Mycobacteriales</taxon>
        <taxon>Mycobacteriaceae</taxon>
        <taxon>Mycobacterium</taxon>
    </lineage>
</organism>
<dbReference type="Pfam" id="PF06737">
    <property type="entry name" value="Transglycosylas"/>
    <property type="match status" value="1"/>
</dbReference>
<feature type="domain" description="Resuscitation-promoting factor core lysozyme-like" evidence="8">
    <location>
        <begin position="38"/>
        <end position="113"/>
    </location>
</feature>
<dbReference type="HOGENOM" id="CLU_045108_1_1_11"/>
<evidence type="ECO:0000313" key="9">
    <source>
        <dbReference type="EMBL" id="CAR72248.1"/>
    </source>
</evidence>
<evidence type="ECO:0000256" key="6">
    <source>
        <dbReference type="ARBA" id="ARBA00070624"/>
    </source>
</evidence>
<dbReference type="InterPro" id="IPR010618">
    <property type="entry name" value="RPF"/>
</dbReference>
<evidence type="ECO:0000256" key="1">
    <source>
        <dbReference type="ARBA" id="ARBA00010830"/>
    </source>
</evidence>
<keyword evidence="5" id="KW-0843">Virulence</keyword>
<accession>A0A0H3MRL0</accession>
<gene>
    <name evidence="9" type="ordered locus">MLBr02151</name>
</gene>
<dbReference type="GO" id="GO:0005576">
    <property type="term" value="C:extracellular region"/>
    <property type="evidence" value="ECO:0007669"/>
    <property type="project" value="UniProtKB-ARBA"/>
</dbReference>
<evidence type="ECO:0000256" key="5">
    <source>
        <dbReference type="ARBA" id="ARBA00023026"/>
    </source>
</evidence>
<evidence type="ECO:0000256" key="7">
    <source>
        <dbReference type="SAM" id="MobiDB-lite"/>
    </source>
</evidence>
<name>A0A0H3MRL0_MYCLB</name>
<dbReference type="SMR" id="A0A0H3MRL0"/>
<dbReference type="EMBL" id="FM211192">
    <property type="protein sequence ID" value="CAR72248.1"/>
    <property type="molecule type" value="Genomic_DNA"/>
</dbReference>
<evidence type="ECO:0000256" key="2">
    <source>
        <dbReference type="ARBA" id="ARBA00022729"/>
    </source>
</evidence>
<reference evidence="9 10" key="1">
    <citation type="journal article" date="2009" name="Nat. Genet.">
        <title>Comparative genomic and phylogeographic analysis of Mycobacterium leprae.</title>
        <authorList>
            <person name="Monot M."/>
            <person name="Honore N."/>
            <person name="Garnier T."/>
            <person name="Zidane N."/>
            <person name="Sherafi D."/>
            <person name="Paniz-Mondolfi A."/>
            <person name="Matsuoka M."/>
            <person name="Taylor G.M."/>
            <person name="Donoghue H.D."/>
            <person name="Bouwman A."/>
            <person name="Mays S."/>
            <person name="Watson C."/>
            <person name="Lockwood D."/>
            <person name="Khamispour A."/>
            <person name="Dowlati Y."/>
            <person name="Jianping S."/>
            <person name="Rea T.H."/>
            <person name="Vera-Cabrera L."/>
            <person name="Stefani M.M."/>
            <person name="Banu S."/>
            <person name="Macdonald M."/>
            <person name="Sapkota B.R."/>
            <person name="Spencer J.S."/>
            <person name="Thomas J."/>
            <person name="Harshman K."/>
            <person name="Singh P."/>
            <person name="Busso P."/>
            <person name="Gattiker A."/>
            <person name="Rougemont J."/>
            <person name="Brennan P.J."/>
            <person name="Cole S.T."/>
        </authorList>
    </citation>
    <scope>NUCLEOTIDE SEQUENCE [LARGE SCALE GENOMIC DNA]</scope>
    <source>
        <strain evidence="10">Br4923</strain>
    </source>
</reference>
<dbReference type="GO" id="GO:0016787">
    <property type="term" value="F:hydrolase activity"/>
    <property type="evidence" value="ECO:0007669"/>
    <property type="project" value="UniProtKB-KW"/>
</dbReference>
<dbReference type="InterPro" id="IPR023346">
    <property type="entry name" value="Lysozyme-like_dom_sf"/>
</dbReference>
<dbReference type="AlphaFoldDB" id="A0A0H3MRL0"/>
<evidence type="ECO:0000259" key="8">
    <source>
        <dbReference type="Pfam" id="PF06737"/>
    </source>
</evidence>
<dbReference type="SUPFAM" id="SSF53955">
    <property type="entry name" value="Lysozyme-like"/>
    <property type="match status" value="1"/>
</dbReference>
<keyword evidence="3" id="KW-0677">Repeat</keyword>
<dbReference type="Proteomes" id="UP000006900">
    <property type="component" value="Chromosome"/>
</dbReference>
<dbReference type="CDD" id="cd13925">
    <property type="entry name" value="RPF"/>
    <property type="match status" value="1"/>
</dbReference>
<dbReference type="GO" id="GO:0042127">
    <property type="term" value="P:regulation of cell population proliferation"/>
    <property type="evidence" value="ECO:0007669"/>
    <property type="project" value="UniProtKB-ARBA"/>
</dbReference>
<keyword evidence="4" id="KW-0378">Hydrolase</keyword>
<dbReference type="Gene3D" id="1.10.530.10">
    <property type="match status" value="1"/>
</dbReference>
<feature type="compositionally biased region" description="Pro residues" evidence="7">
    <location>
        <begin position="141"/>
        <end position="174"/>
    </location>
</feature>
<dbReference type="GO" id="GO:0010629">
    <property type="term" value="P:negative regulation of gene expression"/>
    <property type="evidence" value="ECO:0007669"/>
    <property type="project" value="UniProtKB-ARBA"/>
</dbReference>
<keyword evidence="2" id="KW-0732">Signal</keyword>
<feature type="region of interest" description="Disordered" evidence="7">
    <location>
        <begin position="136"/>
        <end position="174"/>
    </location>
</feature>
<protein>
    <recommendedName>
        <fullName evidence="6">Resuscitation-promoting factor RpfA</fullName>
    </recommendedName>
</protein>
<evidence type="ECO:0000256" key="4">
    <source>
        <dbReference type="ARBA" id="ARBA00022801"/>
    </source>
</evidence>
<comment type="similarity">
    <text evidence="1">Belongs to the transglycosylase family. Rpf subfamily.</text>
</comment>